<dbReference type="InterPro" id="IPR052018">
    <property type="entry name" value="PHP_domain"/>
</dbReference>
<protein>
    <submittedName>
        <fullName evidence="2">Phosphotransferase</fullName>
    </submittedName>
</protein>
<reference evidence="2" key="1">
    <citation type="submission" date="2021-01" db="EMBL/GenBank/DDBJ databases">
        <title>Whole genome shotgun sequence of Sinosporangium siamense NBRC 109515.</title>
        <authorList>
            <person name="Komaki H."/>
            <person name="Tamura T."/>
        </authorList>
    </citation>
    <scope>NUCLEOTIDE SEQUENCE</scope>
    <source>
        <strain evidence="2">NBRC 109515</strain>
    </source>
</reference>
<accession>A0A919RIF3</accession>
<dbReference type="RefSeq" id="WP_204028868.1">
    <property type="nucleotide sequence ID" value="NZ_BOOW01000029.1"/>
</dbReference>
<evidence type="ECO:0000259" key="1">
    <source>
        <dbReference type="SMART" id="SM00481"/>
    </source>
</evidence>
<dbReference type="PANTHER" id="PTHR42924:SF3">
    <property type="entry name" value="POLYMERASE_HISTIDINOL PHOSPHATASE N-TERMINAL DOMAIN-CONTAINING PROTEIN"/>
    <property type="match status" value="1"/>
</dbReference>
<dbReference type="Proteomes" id="UP000606172">
    <property type="component" value="Unassembled WGS sequence"/>
</dbReference>
<dbReference type="GO" id="GO:0035312">
    <property type="term" value="F:5'-3' DNA exonuclease activity"/>
    <property type="evidence" value="ECO:0007669"/>
    <property type="project" value="TreeGrafter"/>
</dbReference>
<name>A0A919RIF3_9ACTN</name>
<dbReference type="SMART" id="SM00481">
    <property type="entry name" value="POLIIIAc"/>
    <property type="match status" value="1"/>
</dbReference>
<organism evidence="2 3">
    <name type="scientific">Sinosporangium siamense</name>
    <dbReference type="NCBI Taxonomy" id="1367973"/>
    <lineage>
        <taxon>Bacteria</taxon>
        <taxon>Bacillati</taxon>
        <taxon>Actinomycetota</taxon>
        <taxon>Actinomycetes</taxon>
        <taxon>Streptosporangiales</taxon>
        <taxon>Streptosporangiaceae</taxon>
        <taxon>Sinosporangium</taxon>
    </lineage>
</organism>
<dbReference type="GO" id="GO:0004534">
    <property type="term" value="F:5'-3' RNA exonuclease activity"/>
    <property type="evidence" value="ECO:0007669"/>
    <property type="project" value="TreeGrafter"/>
</dbReference>
<comment type="caution">
    <text evidence="2">The sequence shown here is derived from an EMBL/GenBank/DDBJ whole genome shotgun (WGS) entry which is preliminary data.</text>
</comment>
<proteinExistence type="predicted"/>
<feature type="domain" description="Polymerase/histidinol phosphatase N-terminal" evidence="1">
    <location>
        <begin position="15"/>
        <end position="82"/>
    </location>
</feature>
<dbReference type="InterPro" id="IPR016195">
    <property type="entry name" value="Pol/histidinol_Pase-like"/>
</dbReference>
<evidence type="ECO:0000313" key="3">
    <source>
        <dbReference type="Proteomes" id="UP000606172"/>
    </source>
</evidence>
<keyword evidence="3" id="KW-1185">Reference proteome</keyword>
<dbReference type="InterPro" id="IPR003141">
    <property type="entry name" value="Pol/His_phosphatase_N"/>
</dbReference>
<gene>
    <name evidence="2" type="ORF">Ssi02_46390</name>
</gene>
<dbReference type="AlphaFoldDB" id="A0A919RIF3"/>
<sequence length="301" mass="32964">MDTLPFDLPGRFWRGNLHTHSDMSDGKLPPAEVAELYHDQGYDFLSITDHFRERYGFPVTDTRPLRTEGFTTIIGAELHAPGHEFSDDWHIVAVGLPFDFARPAEGETAPELARRARAAGAWIGMAHPAAALLTVDDAERLDAAHAVECYNVLATREDRGDSWHFYDMLVGRGARLHAYAADDAHFSGHGPAAFGAWVQVRAERLDPAELLAALKAGKYYSSTGPELHHVAFDGDHLVVRTSPASVVMVSGGVPAPAVAEGDERTEWRLPLARLQNSPFLRVTVGDAAGGRAWSNPVWLDR</sequence>
<dbReference type="EMBL" id="BOOW01000029">
    <property type="protein sequence ID" value="GII94408.1"/>
    <property type="molecule type" value="Genomic_DNA"/>
</dbReference>
<evidence type="ECO:0000313" key="2">
    <source>
        <dbReference type="EMBL" id="GII94408.1"/>
    </source>
</evidence>
<dbReference type="NCBIfam" id="NF038032">
    <property type="entry name" value="CehA_McbA_metalo"/>
    <property type="match status" value="1"/>
</dbReference>
<dbReference type="SUPFAM" id="SSF89550">
    <property type="entry name" value="PHP domain-like"/>
    <property type="match status" value="1"/>
</dbReference>
<dbReference type="Gene3D" id="3.20.20.140">
    <property type="entry name" value="Metal-dependent hydrolases"/>
    <property type="match status" value="1"/>
</dbReference>
<dbReference type="PANTHER" id="PTHR42924">
    <property type="entry name" value="EXONUCLEASE"/>
    <property type="match status" value="1"/>
</dbReference>